<evidence type="ECO:0000313" key="2">
    <source>
        <dbReference type="Proteomes" id="UP000295832"/>
    </source>
</evidence>
<gene>
    <name evidence="1" type="ORF">C7959_10492</name>
</gene>
<accession>A0A4R8H675</accession>
<organism evidence="1 2">
    <name type="scientific">Orenia marismortui</name>
    <dbReference type="NCBI Taxonomy" id="46469"/>
    <lineage>
        <taxon>Bacteria</taxon>
        <taxon>Bacillati</taxon>
        <taxon>Bacillota</taxon>
        <taxon>Clostridia</taxon>
        <taxon>Halanaerobiales</taxon>
        <taxon>Halobacteroidaceae</taxon>
        <taxon>Orenia</taxon>
    </lineage>
</organism>
<dbReference type="EMBL" id="SOEG01000004">
    <property type="protein sequence ID" value="TDX52966.1"/>
    <property type="molecule type" value="Genomic_DNA"/>
</dbReference>
<name>A0A4R8H675_9FIRM</name>
<protein>
    <submittedName>
        <fullName evidence="1">Uncharacterized protein</fullName>
    </submittedName>
</protein>
<dbReference type="Proteomes" id="UP000295832">
    <property type="component" value="Unassembled WGS sequence"/>
</dbReference>
<dbReference type="AlphaFoldDB" id="A0A4R8H675"/>
<reference evidence="1 2" key="1">
    <citation type="submission" date="2019-03" db="EMBL/GenBank/DDBJ databases">
        <title>Subsurface microbial communities from deep shales in Ohio and West Virginia, USA.</title>
        <authorList>
            <person name="Wrighton K."/>
        </authorList>
    </citation>
    <scope>NUCLEOTIDE SEQUENCE [LARGE SCALE GENOMIC DNA]</scope>
    <source>
        <strain evidence="1 2">MSL 6dP</strain>
    </source>
</reference>
<comment type="caution">
    <text evidence="1">The sequence shown here is derived from an EMBL/GenBank/DDBJ whole genome shotgun (WGS) entry which is preliminary data.</text>
</comment>
<sequence>MKVELVGILESWDIMQSKEYRGQSIDNRLQIIDKNKFTIDNVNLTIKEHMDNLMNFVGENLCVYPRLVVCDG</sequence>
<proteinExistence type="predicted"/>
<keyword evidence="2" id="KW-1185">Reference proteome</keyword>
<evidence type="ECO:0000313" key="1">
    <source>
        <dbReference type="EMBL" id="TDX52966.1"/>
    </source>
</evidence>